<sequence>MKDIGLVLEGGGMRGVYTAGVLDFFMEKDLYFPYVIGVSAGACNAASYISKQTGRSKKINIKYIKNPRYLSLRNLILEKSIFGIKFVYDELPNKLEPFDYKTFENSQQKFVIGTTDCITGEALYFEKNDCRDNILQIIRASSSLPLLAPMVKIEDKILLDGGLADSIPVKKAMEDGYLKNIIILTRNKEYRKEPTKFSGIIKIKYKKYPKLIDTILNRYKVYNKTLDYIISLEENEQAFVIRPASDLKVDRLEKNPEKLAALYQLGYEDAKNNYNKMINWIQKSN</sequence>
<dbReference type="Pfam" id="PF01734">
    <property type="entry name" value="Patatin"/>
    <property type="match status" value="1"/>
</dbReference>
<gene>
    <name evidence="6" type="ORF">CLHOM_01740</name>
</gene>
<evidence type="ECO:0000313" key="7">
    <source>
        <dbReference type="Proteomes" id="UP000037043"/>
    </source>
</evidence>
<dbReference type="GO" id="GO:0016787">
    <property type="term" value="F:hydrolase activity"/>
    <property type="evidence" value="ECO:0007669"/>
    <property type="project" value="UniProtKB-UniRule"/>
</dbReference>
<reference evidence="7" key="1">
    <citation type="submission" date="2015-08" db="EMBL/GenBank/DDBJ databases">
        <title>Genome sequence of the strict anaerobe Clostridium homopropionicum LuHBu1 (DSM 5847T).</title>
        <authorList>
            <person name="Poehlein A."/>
            <person name="Beck M."/>
            <person name="Schiel-Bengelsdorf B."/>
            <person name="Bengelsdorf F.R."/>
            <person name="Daniel R."/>
            <person name="Duerre P."/>
        </authorList>
    </citation>
    <scope>NUCLEOTIDE SEQUENCE [LARGE SCALE GENOMIC DNA]</scope>
    <source>
        <strain evidence="7">DSM 5847</strain>
    </source>
</reference>
<organism evidence="6 7">
    <name type="scientific">Clostridium homopropionicum DSM 5847</name>
    <dbReference type="NCBI Taxonomy" id="1121318"/>
    <lineage>
        <taxon>Bacteria</taxon>
        <taxon>Bacillati</taxon>
        <taxon>Bacillota</taxon>
        <taxon>Clostridia</taxon>
        <taxon>Eubacteriales</taxon>
        <taxon>Clostridiaceae</taxon>
        <taxon>Clostridium</taxon>
    </lineage>
</organism>
<dbReference type="PANTHER" id="PTHR14226">
    <property type="entry name" value="NEUROPATHY TARGET ESTERASE/SWISS CHEESE D.MELANOGASTER"/>
    <property type="match status" value="1"/>
</dbReference>
<feature type="short sequence motif" description="GXSXG" evidence="4">
    <location>
        <begin position="37"/>
        <end position="41"/>
    </location>
</feature>
<dbReference type="EMBL" id="LHUR01000005">
    <property type="protein sequence ID" value="KOA21503.1"/>
    <property type="molecule type" value="Genomic_DNA"/>
</dbReference>
<feature type="domain" description="PNPLA" evidence="5">
    <location>
        <begin position="6"/>
        <end position="173"/>
    </location>
</feature>
<accession>A0A0L6ZFD1</accession>
<evidence type="ECO:0000256" key="1">
    <source>
        <dbReference type="ARBA" id="ARBA00022801"/>
    </source>
</evidence>
<feature type="active site" description="Nucleophile" evidence="4">
    <location>
        <position position="39"/>
    </location>
</feature>
<dbReference type="Pfam" id="PF19890">
    <property type="entry name" value="DUF6363"/>
    <property type="match status" value="1"/>
</dbReference>
<protein>
    <recommendedName>
        <fullName evidence="5">PNPLA domain-containing protein</fullName>
    </recommendedName>
</protein>
<evidence type="ECO:0000256" key="4">
    <source>
        <dbReference type="PROSITE-ProRule" id="PRU01161"/>
    </source>
</evidence>
<dbReference type="Gene3D" id="3.40.1090.10">
    <property type="entry name" value="Cytosolic phospholipase A2 catalytic domain"/>
    <property type="match status" value="2"/>
</dbReference>
<keyword evidence="7" id="KW-1185">Reference proteome</keyword>
<evidence type="ECO:0000256" key="2">
    <source>
        <dbReference type="ARBA" id="ARBA00022963"/>
    </source>
</evidence>
<feature type="short sequence motif" description="GXGXXG" evidence="4">
    <location>
        <begin position="10"/>
        <end position="15"/>
    </location>
</feature>
<feature type="short sequence motif" description="DGA/G" evidence="4">
    <location>
        <begin position="160"/>
        <end position="162"/>
    </location>
</feature>
<keyword evidence="1 4" id="KW-0378">Hydrolase</keyword>
<dbReference type="InterPro" id="IPR016035">
    <property type="entry name" value="Acyl_Trfase/lysoPLipase"/>
</dbReference>
<dbReference type="PANTHER" id="PTHR14226:SF25">
    <property type="entry name" value="PHOSPHOESTERASE"/>
    <property type="match status" value="1"/>
</dbReference>
<evidence type="ECO:0000256" key="3">
    <source>
        <dbReference type="ARBA" id="ARBA00023098"/>
    </source>
</evidence>
<dbReference type="InterPro" id="IPR002641">
    <property type="entry name" value="PNPLA_dom"/>
</dbReference>
<dbReference type="STRING" id="36844.SAMN04488501_10547"/>
<dbReference type="InterPro" id="IPR037483">
    <property type="entry name" value="YjjU-like"/>
</dbReference>
<dbReference type="GO" id="GO:0016042">
    <property type="term" value="P:lipid catabolic process"/>
    <property type="evidence" value="ECO:0007669"/>
    <property type="project" value="UniProtKB-UniRule"/>
</dbReference>
<comment type="caution">
    <text evidence="6">The sequence shown here is derived from an EMBL/GenBank/DDBJ whole genome shotgun (WGS) entry which is preliminary data.</text>
</comment>
<name>A0A0L6ZFD1_9CLOT</name>
<dbReference type="RefSeq" id="WP_052219775.1">
    <property type="nucleotide sequence ID" value="NZ_LHUR01000005.1"/>
</dbReference>
<dbReference type="InterPro" id="IPR050301">
    <property type="entry name" value="NTE"/>
</dbReference>
<dbReference type="PROSITE" id="PS51635">
    <property type="entry name" value="PNPLA"/>
    <property type="match status" value="1"/>
</dbReference>
<dbReference type="InterPro" id="IPR045943">
    <property type="entry name" value="DUF6363"/>
</dbReference>
<feature type="active site" description="Proton acceptor" evidence="4">
    <location>
        <position position="160"/>
    </location>
</feature>
<dbReference type="CDD" id="cd07208">
    <property type="entry name" value="Pat_hypo_Ecoli_yjju_like"/>
    <property type="match status" value="1"/>
</dbReference>
<evidence type="ECO:0000259" key="5">
    <source>
        <dbReference type="PROSITE" id="PS51635"/>
    </source>
</evidence>
<dbReference type="PATRIC" id="fig|1121318.3.peg.173"/>
<dbReference type="Proteomes" id="UP000037043">
    <property type="component" value="Unassembled WGS sequence"/>
</dbReference>
<dbReference type="AlphaFoldDB" id="A0A0L6ZFD1"/>
<keyword evidence="3 4" id="KW-0443">Lipid metabolism</keyword>
<dbReference type="SUPFAM" id="SSF52151">
    <property type="entry name" value="FabD/lysophospholipase-like"/>
    <property type="match status" value="1"/>
</dbReference>
<keyword evidence="2 4" id="KW-0442">Lipid degradation</keyword>
<proteinExistence type="predicted"/>
<evidence type="ECO:0000313" key="6">
    <source>
        <dbReference type="EMBL" id="KOA21503.1"/>
    </source>
</evidence>